<comment type="caution">
    <text evidence="3">The sequence shown here is derived from an EMBL/GenBank/DDBJ whole genome shotgun (WGS) entry which is preliminary data.</text>
</comment>
<dbReference type="Pfam" id="PF03101">
    <property type="entry name" value="FAR1"/>
    <property type="match status" value="1"/>
</dbReference>
<feature type="domain" description="FAR1" evidence="2">
    <location>
        <begin position="82"/>
        <end position="150"/>
    </location>
</feature>
<reference evidence="3" key="1">
    <citation type="journal article" date="2022" name="Front. Genet.">
        <title>Chromosome-Scale Assembly of the Dendrobium nobile Genome Provides Insights Into the Molecular Mechanism of the Biosynthesis of the Medicinal Active Ingredient of Dendrobium.</title>
        <authorList>
            <person name="Xu Q."/>
            <person name="Niu S.-C."/>
            <person name="Li K.-L."/>
            <person name="Zheng P.-J."/>
            <person name="Zhang X.-J."/>
            <person name="Jia Y."/>
            <person name="Liu Y."/>
            <person name="Niu Y.-X."/>
            <person name="Yu L.-H."/>
            <person name="Chen D.-F."/>
            <person name="Zhang G.-Q."/>
        </authorList>
    </citation>
    <scope>NUCLEOTIDE SEQUENCE</scope>
    <source>
        <tissue evidence="3">Leaf</tissue>
    </source>
</reference>
<name>A0A8T3C1M3_DENNO</name>
<dbReference type="EMBL" id="JAGYWB010000003">
    <property type="protein sequence ID" value="KAI0526957.1"/>
    <property type="molecule type" value="Genomic_DNA"/>
</dbReference>
<dbReference type="InterPro" id="IPR004330">
    <property type="entry name" value="FAR1_DNA_bnd_dom"/>
</dbReference>
<gene>
    <name evidence="3" type="ORF">KFK09_002553</name>
</gene>
<dbReference type="PANTHER" id="PTHR46328:SF44">
    <property type="entry name" value="FAR1 DOMAIN-CONTAINING PROTEIN"/>
    <property type="match status" value="1"/>
</dbReference>
<evidence type="ECO:0000259" key="2">
    <source>
        <dbReference type="Pfam" id="PF03101"/>
    </source>
</evidence>
<feature type="region of interest" description="Disordered" evidence="1">
    <location>
        <begin position="1"/>
        <end position="25"/>
    </location>
</feature>
<dbReference type="Proteomes" id="UP000829196">
    <property type="component" value="Unassembled WGS sequence"/>
</dbReference>
<protein>
    <recommendedName>
        <fullName evidence="2">FAR1 domain-containing protein</fullName>
    </recommendedName>
</protein>
<dbReference type="AlphaFoldDB" id="A0A8T3C1M3"/>
<proteinExistence type="predicted"/>
<accession>A0A8T3C1M3</accession>
<sequence>MKCSVKREVEEGMEEGVHESERMHESEGLVHESKLEANLAGNSSGFNISISFNLIASWKNELESCKQSAVYKDEKEVYECFYTYARDNGFSVRKDHHSFWPNSRKIKSKDFVCSKAGFKKSIDLNSRKWFTRLDVRTGCPSMVRFVTDEDGY</sequence>
<evidence type="ECO:0000313" key="3">
    <source>
        <dbReference type="EMBL" id="KAI0526957.1"/>
    </source>
</evidence>
<dbReference type="PANTHER" id="PTHR46328">
    <property type="entry name" value="FAR-RED IMPAIRED RESPONSIVE (FAR1) FAMILY PROTEIN-RELATED"/>
    <property type="match status" value="1"/>
</dbReference>
<evidence type="ECO:0000256" key="1">
    <source>
        <dbReference type="SAM" id="MobiDB-lite"/>
    </source>
</evidence>
<organism evidence="3 4">
    <name type="scientific">Dendrobium nobile</name>
    <name type="common">Orchid</name>
    <dbReference type="NCBI Taxonomy" id="94219"/>
    <lineage>
        <taxon>Eukaryota</taxon>
        <taxon>Viridiplantae</taxon>
        <taxon>Streptophyta</taxon>
        <taxon>Embryophyta</taxon>
        <taxon>Tracheophyta</taxon>
        <taxon>Spermatophyta</taxon>
        <taxon>Magnoliopsida</taxon>
        <taxon>Liliopsida</taxon>
        <taxon>Asparagales</taxon>
        <taxon>Orchidaceae</taxon>
        <taxon>Epidendroideae</taxon>
        <taxon>Malaxideae</taxon>
        <taxon>Dendrobiinae</taxon>
        <taxon>Dendrobium</taxon>
    </lineage>
</organism>
<evidence type="ECO:0000313" key="4">
    <source>
        <dbReference type="Proteomes" id="UP000829196"/>
    </source>
</evidence>
<keyword evidence="4" id="KW-1185">Reference proteome</keyword>